<dbReference type="SUPFAM" id="SSF55120">
    <property type="entry name" value="Pseudouridine synthase"/>
    <property type="match status" value="1"/>
</dbReference>
<proteinExistence type="inferred from homology"/>
<dbReference type="EMBL" id="VSSQ01000586">
    <property type="protein sequence ID" value="MPL98044.1"/>
    <property type="molecule type" value="Genomic_DNA"/>
</dbReference>
<dbReference type="Pfam" id="PF00849">
    <property type="entry name" value="PseudoU_synth_2"/>
    <property type="match status" value="1"/>
</dbReference>
<dbReference type="InterPro" id="IPR050188">
    <property type="entry name" value="RluA_PseudoU_synthase"/>
</dbReference>
<protein>
    <submittedName>
        <fullName evidence="5">Ribosomal large subunit pseudouridine synthase D</fullName>
        <ecNumber evidence="5">5.4.99.23</ecNumber>
    </submittedName>
</protein>
<dbReference type="GO" id="GO:0160140">
    <property type="term" value="F:23S rRNA pseudouridine(1911/1915/1917) synthase activity"/>
    <property type="evidence" value="ECO:0007669"/>
    <property type="project" value="UniProtKB-EC"/>
</dbReference>
<organism evidence="5">
    <name type="scientific">bioreactor metagenome</name>
    <dbReference type="NCBI Taxonomy" id="1076179"/>
    <lineage>
        <taxon>unclassified sequences</taxon>
        <taxon>metagenomes</taxon>
        <taxon>ecological metagenomes</taxon>
    </lineage>
</organism>
<evidence type="ECO:0000259" key="4">
    <source>
        <dbReference type="Pfam" id="PF01479"/>
    </source>
</evidence>
<comment type="similarity">
    <text evidence="1">Belongs to the pseudouridine synthase RluA family.</text>
</comment>
<accession>A0A644W2S5</accession>
<dbReference type="CDD" id="cd02869">
    <property type="entry name" value="PseudoU_synth_RluA_like"/>
    <property type="match status" value="1"/>
</dbReference>
<dbReference type="Pfam" id="PF01479">
    <property type="entry name" value="S4"/>
    <property type="match status" value="1"/>
</dbReference>
<dbReference type="PANTHER" id="PTHR21600:SF44">
    <property type="entry name" value="RIBOSOMAL LARGE SUBUNIT PSEUDOURIDINE SYNTHASE D"/>
    <property type="match status" value="1"/>
</dbReference>
<dbReference type="InterPro" id="IPR020103">
    <property type="entry name" value="PsdUridine_synth_cat_dom_sf"/>
</dbReference>
<dbReference type="GO" id="GO:0000455">
    <property type="term" value="P:enzyme-directed rRNA pseudouridine synthesis"/>
    <property type="evidence" value="ECO:0007669"/>
    <property type="project" value="TreeGrafter"/>
</dbReference>
<dbReference type="SUPFAM" id="SSF55174">
    <property type="entry name" value="Alpha-L RNA-binding motif"/>
    <property type="match status" value="1"/>
</dbReference>
<sequence length="316" mass="35857">MKNTSKNLHFTVREADTLMAFLGKIFPGKSRTGLKQMLQSGRLLVDGQVVTRHDFALLPGMTVESGKPAGRQVEAAPGIKILYKDDSIIAIDKPSGLLTVGTEKEKTNTAYSLLSHFVKTENKSNKIFIVHRLDRDTSGVLVFARNTMVRDVLQEYWHNEDHRREYAALVCGEVEERNGRIESWLKENANLQVYSSHRKDDGQHAITHWELIQQNEEFSLLKVVPETGRRNQIRVHMSDIGFPIVGDRRYGKGQNPIERLGLHATLLAFKHPVSGETMLFESPVPRSFFKMSQSSGPSKSLNVAKPSKDLRRWRKL</sequence>
<feature type="domain" description="Pseudouridine synthase RsuA/RluA-like" evidence="3">
    <location>
        <begin position="88"/>
        <end position="238"/>
    </location>
</feature>
<dbReference type="InterPro" id="IPR006224">
    <property type="entry name" value="PsdUridine_synth_RluA-like_CS"/>
</dbReference>
<dbReference type="CDD" id="cd00165">
    <property type="entry name" value="S4"/>
    <property type="match status" value="1"/>
</dbReference>
<feature type="domain" description="RNA-binding S4" evidence="4">
    <location>
        <begin position="18"/>
        <end position="63"/>
    </location>
</feature>
<dbReference type="GO" id="GO:0003723">
    <property type="term" value="F:RNA binding"/>
    <property type="evidence" value="ECO:0007669"/>
    <property type="project" value="InterPro"/>
</dbReference>
<dbReference type="PANTHER" id="PTHR21600">
    <property type="entry name" value="MITOCHONDRIAL RNA PSEUDOURIDINE SYNTHASE"/>
    <property type="match status" value="1"/>
</dbReference>
<comment type="caution">
    <text evidence="5">The sequence shown here is derived from an EMBL/GenBank/DDBJ whole genome shotgun (WGS) entry which is preliminary data.</text>
</comment>
<dbReference type="EC" id="5.4.99.23" evidence="5"/>
<evidence type="ECO:0000256" key="1">
    <source>
        <dbReference type="ARBA" id="ARBA00010876"/>
    </source>
</evidence>
<dbReference type="InterPro" id="IPR006145">
    <property type="entry name" value="PsdUridine_synth_RsuA/RluA"/>
</dbReference>
<name>A0A644W2S5_9ZZZZ</name>
<dbReference type="InterPro" id="IPR006225">
    <property type="entry name" value="PsdUridine_synth_RluC/D"/>
</dbReference>
<dbReference type="NCBIfam" id="TIGR00005">
    <property type="entry name" value="rluA_subfam"/>
    <property type="match status" value="1"/>
</dbReference>
<reference evidence="5" key="1">
    <citation type="submission" date="2019-08" db="EMBL/GenBank/DDBJ databases">
        <authorList>
            <person name="Kucharzyk K."/>
            <person name="Murdoch R.W."/>
            <person name="Higgins S."/>
            <person name="Loffler F."/>
        </authorList>
    </citation>
    <scope>NUCLEOTIDE SEQUENCE</scope>
</reference>
<evidence type="ECO:0000313" key="5">
    <source>
        <dbReference type="EMBL" id="MPL98044.1"/>
    </source>
</evidence>
<dbReference type="PROSITE" id="PS01129">
    <property type="entry name" value="PSI_RLU"/>
    <property type="match status" value="1"/>
</dbReference>
<keyword evidence="2 5" id="KW-0413">Isomerase</keyword>
<dbReference type="Gene3D" id="3.30.2350.10">
    <property type="entry name" value="Pseudouridine synthase"/>
    <property type="match status" value="1"/>
</dbReference>
<evidence type="ECO:0000259" key="3">
    <source>
        <dbReference type="Pfam" id="PF00849"/>
    </source>
</evidence>
<dbReference type="InterPro" id="IPR002942">
    <property type="entry name" value="S4_RNA-bd"/>
</dbReference>
<evidence type="ECO:0000256" key="2">
    <source>
        <dbReference type="ARBA" id="ARBA00023235"/>
    </source>
</evidence>
<dbReference type="AlphaFoldDB" id="A0A644W2S5"/>
<gene>
    <name evidence="5" type="primary">rluD_20</name>
    <name evidence="5" type="ORF">SDC9_44242</name>
</gene>
<dbReference type="PROSITE" id="PS50889">
    <property type="entry name" value="S4"/>
    <property type="match status" value="1"/>
</dbReference>